<evidence type="ECO:0000313" key="4">
    <source>
        <dbReference type="Proteomes" id="UP001276659"/>
    </source>
</evidence>
<proteinExistence type="predicted"/>
<feature type="domain" description="Myb-like" evidence="2">
    <location>
        <begin position="37"/>
        <end position="79"/>
    </location>
</feature>
<keyword evidence="4" id="KW-1185">Reference proteome</keyword>
<comment type="caution">
    <text evidence="3">The sequence shown here is derived from an EMBL/GenBank/DDBJ whole genome shotgun (WGS) entry which is preliminary data.</text>
</comment>
<gene>
    <name evidence="3" type="ORF">OEA41_000426</name>
</gene>
<dbReference type="Proteomes" id="UP001276659">
    <property type="component" value="Unassembled WGS sequence"/>
</dbReference>
<protein>
    <recommendedName>
        <fullName evidence="2">Myb-like domain-containing protein</fullName>
    </recommendedName>
</protein>
<dbReference type="PROSITE" id="PS50090">
    <property type="entry name" value="MYB_LIKE"/>
    <property type="match status" value="1"/>
</dbReference>
<dbReference type="AlphaFoldDB" id="A0AAD9ZGJ1"/>
<sequence length="144" mass="16255">MAALTPSHTTATSHSSTSPGQSSDKPPNPILNHSPTPWTTDKDKKLLKCVADEKSFEDLAAELGNRSVDDCLKHWDEHLRSTVVEGQRDRSFDSVELLAFVKVLSINSLYDHMFQRCRQAYIDWIVWGRILRGNIVELYLVAMG</sequence>
<dbReference type="InterPro" id="IPR001005">
    <property type="entry name" value="SANT/Myb"/>
</dbReference>
<name>A0AAD9ZGJ1_9LECA</name>
<dbReference type="EMBL" id="JASNWA010000003">
    <property type="protein sequence ID" value="KAK3178293.1"/>
    <property type="molecule type" value="Genomic_DNA"/>
</dbReference>
<dbReference type="InterPro" id="IPR009057">
    <property type="entry name" value="Homeodomain-like_sf"/>
</dbReference>
<evidence type="ECO:0000259" key="2">
    <source>
        <dbReference type="PROSITE" id="PS50090"/>
    </source>
</evidence>
<evidence type="ECO:0000313" key="3">
    <source>
        <dbReference type="EMBL" id="KAK3178293.1"/>
    </source>
</evidence>
<accession>A0AAD9ZGJ1</accession>
<reference evidence="3" key="1">
    <citation type="submission" date="2022-11" db="EMBL/GenBank/DDBJ databases">
        <title>Chromosomal genome sequence assembly and mating type (MAT) locus characterization of the leprose asexual lichenized fungus Lepraria neglecta (Nyl.) Erichsen.</title>
        <authorList>
            <person name="Allen J.L."/>
            <person name="Pfeffer B."/>
        </authorList>
    </citation>
    <scope>NUCLEOTIDE SEQUENCE</scope>
    <source>
        <strain evidence="3">Allen 5258</strain>
    </source>
</reference>
<feature type="region of interest" description="Disordered" evidence="1">
    <location>
        <begin position="1"/>
        <end position="40"/>
    </location>
</feature>
<dbReference type="Gene3D" id="1.10.10.60">
    <property type="entry name" value="Homeodomain-like"/>
    <property type="match status" value="1"/>
</dbReference>
<dbReference type="CDD" id="cd00167">
    <property type="entry name" value="SANT"/>
    <property type="match status" value="1"/>
</dbReference>
<dbReference type="SUPFAM" id="SSF46689">
    <property type="entry name" value="Homeodomain-like"/>
    <property type="match status" value="1"/>
</dbReference>
<organism evidence="3 4">
    <name type="scientific">Lepraria neglecta</name>
    <dbReference type="NCBI Taxonomy" id="209136"/>
    <lineage>
        <taxon>Eukaryota</taxon>
        <taxon>Fungi</taxon>
        <taxon>Dikarya</taxon>
        <taxon>Ascomycota</taxon>
        <taxon>Pezizomycotina</taxon>
        <taxon>Lecanoromycetes</taxon>
        <taxon>OSLEUM clade</taxon>
        <taxon>Lecanoromycetidae</taxon>
        <taxon>Lecanorales</taxon>
        <taxon>Lecanorineae</taxon>
        <taxon>Stereocaulaceae</taxon>
        <taxon>Lepraria</taxon>
    </lineage>
</organism>
<evidence type="ECO:0000256" key="1">
    <source>
        <dbReference type="SAM" id="MobiDB-lite"/>
    </source>
</evidence>
<feature type="compositionally biased region" description="Low complexity" evidence="1">
    <location>
        <begin position="1"/>
        <end position="23"/>
    </location>
</feature>